<dbReference type="STRING" id="930131.SAMN05216389_10677"/>
<evidence type="ECO:0000313" key="2">
    <source>
        <dbReference type="EMBL" id="SET15452.1"/>
    </source>
</evidence>
<dbReference type="Pfam" id="PF08378">
    <property type="entry name" value="NERD"/>
    <property type="match status" value="1"/>
</dbReference>
<feature type="domain" description="NERD" evidence="1">
    <location>
        <begin position="37"/>
        <end position="150"/>
    </location>
</feature>
<proteinExistence type="predicted"/>
<name>A0A1I0C7X1_9BACI</name>
<reference evidence="2 3" key="1">
    <citation type="submission" date="2016-10" db="EMBL/GenBank/DDBJ databases">
        <authorList>
            <person name="de Groot N.N."/>
        </authorList>
    </citation>
    <scope>NUCLEOTIDE SEQUENCE [LARGE SCALE GENOMIC DNA]</scope>
    <source>
        <strain evidence="2 3">IBRC-M 10780</strain>
    </source>
</reference>
<sequence length="201" mass="23557">MAYKARTKSNELIILEVLYNRMNLSGKDKQHYFNLKKGYEGEIQFDKLASKFQCDCFILNDLLLETNHTTFQIDSLIITAEKIYFFEVKNYEGDYFYHSDKLYKKPETEILNPLNQLSRSESLLRQILLNLGYKLPIEASVVFINPQFMLYQAPLNIPFIFPTQINRYMAKLNTTSSKMTKNNQHLADKLVSLHITDSPYS</sequence>
<accession>A0A1I0C7X1</accession>
<dbReference type="EMBL" id="FOHE01000006">
    <property type="protein sequence ID" value="SET15452.1"/>
    <property type="molecule type" value="Genomic_DNA"/>
</dbReference>
<dbReference type="AlphaFoldDB" id="A0A1I0C7X1"/>
<dbReference type="InterPro" id="IPR011528">
    <property type="entry name" value="NERD"/>
</dbReference>
<evidence type="ECO:0000313" key="3">
    <source>
        <dbReference type="Proteomes" id="UP000198618"/>
    </source>
</evidence>
<organism evidence="2 3">
    <name type="scientific">Oceanobacillus limi</name>
    <dbReference type="NCBI Taxonomy" id="930131"/>
    <lineage>
        <taxon>Bacteria</taxon>
        <taxon>Bacillati</taxon>
        <taxon>Bacillota</taxon>
        <taxon>Bacilli</taxon>
        <taxon>Bacillales</taxon>
        <taxon>Bacillaceae</taxon>
        <taxon>Oceanobacillus</taxon>
    </lineage>
</organism>
<evidence type="ECO:0000259" key="1">
    <source>
        <dbReference type="PROSITE" id="PS50965"/>
    </source>
</evidence>
<gene>
    <name evidence="2" type="ORF">SAMN05216389_10677</name>
</gene>
<protein>
    <submittedName>
        <fullName evidence="2">Nuclease-related domain-containing protein</fullName>
    </submittedName>
</protein>
<dbReference type="PROSITE" id="PS50965">
    <property type="entry name" value="NERD"/>
    <property type="match status" value="1"/>
</dbReference>
<dbReference type="Proteomes" id="UP000198618">
    <property type="component" value="Unassembled WGS sequence"/>
</dbReference>
<keyword evidence="3" id="KW-1185">Reference proteome</keyword>
<dbReference type="RefSeq" id="WP_244513432.1">
    <property type="nucleotide sequence ID" value="NZ_FOHE01000006.1"/>
</dbReference>